<gene>
    <name evidence="2" type="ORF">CSAL01_09007</name>
</gene>
<accession>A0A135TL44</accession>
<feature type="compositionally biased region" description="Polar residues" evidence="1">
    <location>
        <begin position="28"/>
        <end position="48"/>
    </location>
</feature>
<organism evidence="2 3">
    <name type="scientific">Colletotrichum salicis</name>
    <dbReference type="NCBI Taxonomy" id="1209931"/>
    <lineage>
        <taxon>Eukaryota</taxon>
        <taxon>Fungi</taxon>
        <taxon>Dikarya</taxon>
        <taxon>Ascomycota</taxon>
        <taxon>Pezizomycotina</taxon>
        <taxon>Sordariomycetes</taxon>
        <taxon>Hypocreomycetidae</taxon>
        <taxon>Glomerellales</taxon>
        <taxon>Glomerellaceae</taxon>
        <taxon>Colletotrichum</taxon>
        <taxon>Colletotrichum acutatum species complex</taxon>
    </lineage>
</organism>
<name>A0A135TL44_9PEZI</name>
<evidence type="ECO:0000313" key="3">
    <source>
        <dbReference type="Proteomes" id="UP000070121"/>
    </source>
</evidence>
<feature type="region of interest" description="Disordered" evidence="1">
    <location>
        <begin position="1"/>
        <end position="48"/>
    </location>
</feature>
<dbReference type="OrthoDB" id="4844058at2759"/>
<evidence type="ECO:0000256" key="1">
    <source>
        <dbReference type="SAM" id="MobiDB-lite"/>
    </source>
</evidence>
<comment type="caution">
    <text evidence="2">The sequence shown here is derived from an EMBL/GenBank/DDBJ whole genome shotgun (WGS) entry which is preliminary data.</text>
</comment>
<dbReference type="AlphaFoldDB" id="A0A135TL44"/>
<dbReference type="Proteomes" id="UP000070121">
    <property type="component" value="Unassembled WGS sequence"/>
</dbReference>
<evidence type="ECO:0000313" key="2">
    <source>
        <dbReference type="EMBL" id="KXH48878.1"/>
    </source>
</evidence>
<keyword evidence="3" id="KW-1185">Reference proteome</keyword>
<proteinExistence type="predicted"/>
<sequence length="100" mass="10332">MEPKTARSCLNSPKARSELEARDRAPGSSHTLGDTDTHTAPVSVLSHSQGDAAATTELACLIACPCSLLHPEAIVHSVDPAPERCTVERSALDSVVSAAG</sequence>
<reference evidence="2 3" key="1">
    <citation type="submission" date="2014-02" db="EMBL/GenBank/DDBJ databases">
        <title>The genome sequence of Colletotrichum salicis CBS 607.94.</title>
        <authorList>
            <person name="Baroncelli R."/>
            <person name="Thon M.R."/>
        </authorList>
    </citation>
    <scope>NUCLEOTIDE SEQUENCE [LARGE SCALE GENOMIC DNA]</scope>
    <source>
        <strain evidence="2 3">CBS 607.94</strain>
    </source>
</reference>
<dbReference type="EMBL" id="JFFI01001940">
    <property type="protein sequence ID" value="KXH48878.1"/>
    <property type="molecule type" value="Genomic_DNA"/>
</dbReference>
<protein>
    <submittedName>
        <fullName evidence="2">Uncharacterized protein</fullName>
    </submittedName>
</protein>
<feature type="compositionally biased region" description="Basic and acidic residues" evidence="1">
    <location>
        <begin position="15"/>
        <end position="25"/>
    </location>
</feature>